<evidence type="ECO:0000313" key="2">
    <source>
        <dbReference type="EMBL" id="TNN55678.1"/>
    </source>
</evidence>
<evidence type="ECO:0000256" key="1">
    <source>
        <dbReference type="SAM" id="MobiDB-lite"/>
    </source>
</evidence>
<dbReference type="AlphaFoldDB" id="A0A4Z2GPS5"/>
<keyword evidence="3" id="KW-1185">Reference proteome</keyword>
<dbReference type="EMBL" id="SRLO01000449">
    <property type="protein sequence ID" value="TNN55678.1"/>
    <property type="molecule type" value="Genomic_DNA"/>
</dbReference>
<organism evidence="2 3">
    <name type="scientific">Liparis tanakae</name>
    <name type="common">Tanaka's snailfish</name>
    <dbReference type="NCBI Taxonomy" id="230148"/>
    <lineage>
        <taxon>Eukaryota</taxon>
        <taxon>Metazoa</taxon>
        <taxon>Chordata</taxon>
        <taxon>Craniata</taxon>
        <taxon>Vertebrata</taxon>
        <taxon>Euteleostomi</taxon>
        <taxon>Actinopterygii</taxon>
        <taxon>Neopterygii</taxon>
        <taxon>Teleostei</taxon>
        <taxon>Neoteleostei</taxon>
        <taxon>Acanthomorphata</taxon>
        <taxon>Eupercaria</taxon>
        <taxon>Perciformes</taxon>
        <taxon>Cottioidei</taxon>
        <taxon>Cottales</taxon>
        <taxon>Liparidae</taxon>
        <taxon>Liparis</taxon>
    </lineage>
</organism>
<protein>
    <submittedName>
        <fullName evidence="2">Uncharacterized protein</fullName>
    </submittedName>
</protein>
<reference evidence="2 3" key="1">
    <citation type="submission" date="2019-03" db="EMBL/GenBank/DDBJ databases">
        <title>First draft genome of Liparis tanakae, snailfish: a comprehensive survey of snailfish specific genes.</title>
        <authorList>
            <person name="Kim W."/>
            <person name="Song I."/>
            <person name="Jeong J.-H."/>
            <person name="Kim D."/>
            <person name="Kim S."/>
            <person name="Ryu S."/>
            <person name="Song J.Y."/>
            <person name="Lee S.K."/>
        </authorList>
    </citation>
    <scope>NUCLEOTIDE SEQUENCE [LARGE SCALE GENOMIC DNA]</scope>
    <source>
        <tissue evidence="2">Muscle</tissue>
    </source>
</reference>
<evidence type="ECO:0000313" key="3">
    <source>
        <dbReference type="Proteomes" id="UP000314294"/>
    </source>
</evidence>
<dbReference type="Proteomes" id="UP000314294">
    <property type="component" value="Unassembled WGS sequence"/>
</dbReference>
<name>A0A4Z2GPS5_9TELE</name>
<sequence length="246" mass="26450">MGLVGARSGAEHQLVALVQQAVWRAGPERRQQRRGQERRPLQALSDVAPQRALYLRRLAHAHDDQLAVLQAHQDVALLLGDGDAAHRHPHGHGLAAQRQAAGGGGRERERERESCEAHAVAGGGRRGGGLFFGVHLERRLALEAGVDQQVTLPGHGQVEDGERQGAVAWRPQAAHGHRQRHGLELWRSSGGGVYILPRSRRFCAATDWLLAAAGSSSGSSRTSSSRSLTFTCLAASSSSDSAFTRF</sequence>
<feature type="region of interest" description="Disordered" evidence="1">
    <location>
        <begin position="87"/>
        <end position="112"/>
    </location>
</feature>
<comment type="caution">
    <text evidence="2">The sequence shown here is derived from an EMBL/GenBank/DDBJ whole genome shotgun (WGS) entry which is preliminary data.</text>
</comment>
<gene>
    <name evidence="2" type="ORF">EYF80_034113</name>
</gene>
<proteinExistence type="predicted"/>
<accession>A0A4Z2GPS5</accession>